<feature type="transmembrane region" description="Helical" evidence="2">
    <location>
        <begin position="202"/>
        <end position="223"/>
    </location>
</feature>
<dbReference type="Gene3D" id="2.60.120.260">
    <property type="entry name" value="Galactose-binding domain-like"/>
    <property type="match status" value="1"/>
</dbReference>
<dbReference type="PROSITE" id="PS50930">
    <property type="entry name" value="HTH_LYTTR"/>
    <property type="match status" value="1"/>
</dbReference>
<sequence length="554" mass="62978">MLNVSQIVKKISEERSGVLIVIIVVIMFFIFILILSRSNNNKPMVSNGFVEFGIDELHSMTPLHGDWKFIWQGGKEEYLGVPGSWNDHYSAEGFGEYELEVKLKGITQKTMLGLYLNRVGSAYELWFNSQKIGGNGVLGDGQFTERPQRRAKAFFFLWDPKLENKIKIKVSNFNQPKGGIRQSVYIGTADAINRNVLPVLDLLAVGVMLSNAAMLFLMVSVGARNSGKTNFHHGVFFLWVAIYLLFAGENMIFTFIDLPWNWYQRILHLSAALPVWHYSMFLSKVYPEHVILKVNNIQKWAVWSYALFVAFAPPTLIISALPFLHLIMSTAICYWICILYQASKSGEKEARVTLIGIIAFGVAVVFEMVYMNEGIIELNLLPIGAVISGLSHFGLIARWNNILQQEIVKQEVEALELTLELKGKTERIIDLKNRVSKKEELLQDKYFLELQQALPKIWYIHAEGGICEAYSAGRTIIVSIYKSLKQIEEDFGESRDFIRIQRNYLVPVEKIEKTVRLDGKLFLKLKNSTIKIPVGRTYQSKVKATLECKLGSTA</sequence>
<evidence type="ECO:0000259" key="3">
    <source>
        <dbReference type="PROSITE" id="PS50930"/>
    </source>
</evidence>
<dbReference type="GO" id="GO:0003677">
    <property type="term" value="F:DNA binding"/>
    <property type="evidence" value="ECO:0007669"/>
    <property type="project" value="InterPro"/>
</dbReference>
<feature type="transmembrane region" description="Helical" evidence="2">
    <location>
        <begin position="323"/>
        <end position="340"/>
    </location>
</feature>
<dbReference type="AlphaFoldDB" id="A0A2A4T494"/>
<reference evidence="5" key="1">
    <citation type="submission" date="2017-08" db="EMBL/GenBank/DDBJ databases">
        <title>A dynamic microbial community with high functional redundancy inhabits the cold, oxic subseafloor aquifer.</title>
        <authorList>
            <person name="Tully B.J."/>
            <person name="Wheat C.G."/>
            <person name="Glazer B.T."/>
            <person name="Huber J.A."/>
        </authorList>
    </citation>
    <scope>NUCLEOTIDE SEQUENCE [LARGE SCALE GENOMIC DNA]</scope>
</reference>
<gene>
    <name evidence="4" type="ORF">COB67_06720</name>
</gene>
<keyword evidence="2" id="KW-0472">Membrane</keyword>
<dbReference type="Pfam" id="PF07695">
    <property type="entry name" value="7TMR-DISM_7TM"/>
    <property type="match status" value="1"/>
</dbReference>
<feature type="transmembrane region" description="Helical" evidence="2">
    <location>
        <begin position="352"/>
        <end position="372"/>
    </location>
</feature>
<proteinExistence type="predicted"/>
<dbReference type="InterPro" id="IPR008979">
    <property type="entry name" value="Galactose-bd-like_sf"/>
</dbReference>
<dbReference type="Proteomes" id="UP000218113">
    <property type="component" value="Unassembled WGS sequence"/>
</dbReference>
<feature type="transmembrane region" description="Helical" evidence="2">
    <location>
        <begin position="16"/>
        <end position="35"/>
    </location>
</feature>
<dbReference type="InterPro" id="IPR011623">
    <property type="entry name" value="7TMR_DISM_rcpt_extracell_dom1"/>
</dbReference>
<dbReference type="SMART" id="SM00850">
    <property type="entry name" value="LytTR"/>
    <property type="match status" value="1"/>
</dbReference>
<name>A0A2A4T494_9DELT</name>
<dbReference type="InterPro" id="IPR007492">
    <property type="entry name" value="LytTR_DNA-bd_dom"/>
</dbReference>
<dbReference type="Gene3D" id="2.40.50.1020">
    <property type="entry name" value="LytTr DNA-binding domain"/>
    <property type="match status" value="1"/>
</dbReference>
<feature type="transmembrane region" description="Helical" evidence="2">
    <location>
        <begin position="378"/>
        <end position="397"/>
    </location>
</feature>
<keyword evidence="2" id="KW-1133">Transmembrane helix</keyword>
<dbReference type="SUPFAM" id="SSF49785">
    <property type="entry name" value="Galactose-binding domain-like"/>
    <property type="match status" value="1"/>
</dbReference>
<dbReference type="EMBL" id="NVSR01000036">
    <property type="protein sequence ID" value="PCI28338.1"/>
    <property type="molecule type" value="Genomic_DNA"/>
</dbReference>
<organism evidence="4 5">
    <name type="scientific">SAR324 cluster bacterium</name>
    <dbReference type="NCBI Taxonomy" id="2024889"/>
    <lineage>
        <taxon>Bacteria</taxon>
        <taxon>Deltaproteobacteria</taxon>
        <taxon>SAR324 cluster</taxon>
    </lineage>
</organism>
<feature type="coiled-coil region" evidence="1">
    <location>
        <begin position="400"/>
        <end position="441"/>
    </location>
</feature>
<keyword evidence="1" id="KW-0175">Coiled coil</keyword>
<comment type="caution">
    <text evidence="4">The sequence shown here is derived from an EMBL/GenBank/DDBJ whole genome shotgun (WGS) entry which is preliminary data.</text>
</comment>
<feature type="domain" description="HTH LytTR-type" evidence="3">
    <location>
        <begin position="478"/>
        <end position="548"/>
    </location>
</feature>
<evidence type="ECO:0000256" key="1">
    <source>
        <dbReference type="SAM" id="Coils"/>
    </source>
</evidence>
<dbReference type="Pfam" id="PF04397">
    <property type="entry name" value="LytTR"/>
    <property type="match status" value="1"/>
</dbReference>
<evidence type="ECO:0000313" key="4">
    <source>
        <dbReference type="EMBL" id="PCI28338.1"/>
    </source>
</evidence>
<protein>
    <recommendedName>
        <fullName evidence="3">HTH LytTR-type domain-containing protein</fullName>
    </recommendedName>
</protein>
<accession>A0A2A4T494</accession>
<evidence type="ECO:0000313" key="5">
    <source>
        <dbReference type="Proteomes" id="UP000218113"/>
    </source>
</evidence>
<feature type="transmembrane region" description="Helical" evidence="2">
    <location>
        <begin position="235"/>
        <end position="256"/>
    </location>
</feature>
<keyword evidence="2" id="KW-0812">Transmembrane</keyword>
<evidence type="ECO:0000256" key="2">
    <source>
        <dbReference type="SAM" id="Phobius"/>
    </source>
</evidence>